<keyword evidence="4" id="KW-1185">Reference proteome</keyword>
<proteinExistence type="predicted"/>
<gene>
    <name evidence="3" type="ORF">NKR19_g344</name>
</gene>
<feature type="compositionally biased region" description="Polar residues" evidence="1">
    <location>
        <begin position="542"/>
        <end position="557"/>
    </location>
</feature>
<feature type="compositionally biased region" description="Low complexity" evidence="1">
    <location>
        <begin position="239"/>
        <end position="251"/>
    </location>
</feature>
<feature type="region of interest" description="Disordered" evidence="1">
    <location>
        <begin position="239"/>
        <end position="313"/>
    </location>
</feature>
<evidence type="ECO:0000313" key="3">
    <source>
        <dbReference type="EMBL" id="KAJ9165453.1"/>
    </source>
</evidence>
<accession>A0AA38W1U7</accession>
<dbReference type="EMBL" id="JANBVN010000003">
    <property type="protein sequence ID" value="KAJ9165453.1"/>
    <property type="molecule type" value="Genomic_DNA"/>
</dbReference>
<keyword evidence="2" id="KW-0812">Transmembrane</keyword>
<feature type="compositionally biased region" description="Polar residues" evidence="1">
    <location>
        <begin position="414"/>
        <end position="429"/>
    </location>
</feature>
<feature type="region of interest" description="Disordered" evidence="1">
    <location>
        <begin position="163"/>
        <end position="219"/>
    </location>
</feature>
<feature type="compositionally biased region" description="Low complexity" evidence="1">
    <location>
        <begin position="558"/>
        <end position="575"/>
    </location>
</feature>
<feature type="compositionally biased region" description="Low complexity" evidence="1">
    <location>
        <begin position="87"/>
        <end position="96"/>
    </location>
</feature>
<organism evidence="3 4">
    <name type="scientific">Coniochaeta hoffmannii</name>
    <dbReference type="NCBI Taxonomy" id="91930"/>
    <lineage>
        <taxon>Eukaryota</taxon>
        <taxon>Fungi</taxon>
        <taxon>Dikarya</taxon>
        <taxon>Ascomycota</taxon>
        <taxon>Pezizomycotina</taxon>
        <taxon>Sordariomycetes</taxon>
        <taxon>Sordariomycetidae</taxon>
        <taxon>Coniochaetales</taxon>
        <taxon>Coniochaetaceae</taxon>
        <taxon>Coniochaeta</taxon>
    </lineage>
</organism>
<feature type="compositionally biased region" description="Low complexity" evidence="1">
    <location>
        <begin position="430"/>
        <end position="451"/>
    </location>
</feature>
<name>A0AA38W1U7_9PEZI</name>
<evidence type="ECO:0000256" key="1">
    <source>
        <dbReference type="SAM" id="MobiDB-lite"/>
    </source>
</evidence>
<evidence type="ECO:0000256" key="2">
    <source>
        <dbReference type="SAM" id="Phobius"/>
    </source>
</evidence>
<feature type="transmembrane region" description="Helical" evidence="2">
    <location>
        <begin position="714"/>
        <end position="735"/>
    </location>
</feature>
<feature type="compositionally biased region" description="Basic and acidic residues" evidence="1">
    <location>
        <begin position="97"/>
        <end position="111"/>
    </location>
</feature>
<feature type="region of interest" description="Disordered" evidence="1">
    <location>
        <begin position="1"/>
        <end position="145"/>
    </location>
</feature>
<feature type="region of interest" description="Disordered" evidence="1">
    <location>
        <begin position="502"/>
        <end position="522"/>
    </location>
</feature>
<evidence type="ECO:0000313" key="4">
    <source>
        <dbReference type="Proteomes" id="UP001174691"/>
    </source>
</evidence>
<comment type="caution">
    <text evidence="3">The sequence shown here is derived from an EMBL/GenBank/DDBJ whole genome shotgun (WGS) entry which is preliminary data.</text>
</comment>
<feature type="transmembrane region" description="Helical" evidence="2">
    <location>
        <begin position="782"/>
        <end position="802"/>
    </location>
</feature>
<feature type="region of interest" description="Disordered" evidence="1">
    <location>
        <begin position="634"/>
        <end position="653"/>
    </location>
</feature>
<feature type="compositionally biased region" description="Polar residues" evidence="1">
    <location>
        <begin position="607"/>
        <end position="621"/>
    </location>
</feature>
<reference evidence="3" key="1">
    <citation type="submission" date="2022-07" db="EMBL/GenBank/DDBJ databases">
        <title>Fungi with potential for degradation of polypropylene.</title>
        <authorList>
            <person name="Gostincar C."/>
        </authorList>
    </citation>
    <scope>NUCLEOTIDE SEQUENCE</scope>
    <source>
        <strain evidence="3">EXF-13287</strain>
    </source>
</reference>
<keyword evidence="2" id="KW-0472">Membrane</keyword>
<feature type="compositionally biased region" description="Polar residues" evidence="1">
    <location>
        <begin position="112"/>
        <end position="145"/>
    </location>
</feature>
<feature type="compositionally biased region" description="Pro residues" evidence="1">
    <location>
        <begin position="179"/>
        <end position="190"/>
    </location>
</feature>
<feature type="compositionally biased region" description="Low complexity" evidence="1">
    <location>
        <begin position="398"/>
        <end position="410"/>
    </location>
</feature>
<keyword evidence="2" id="KW-1133">Transmembrane helix</keyword>
<feature type="region of interest" description="Disordered" evidence="1">
    <location>
        <begin position="370"/>
        <end position="472"/>
    </location>
</feature>
<protein>
    <submittedName>
        <fullName evidence="3">Serine-rich protein</fullName>
    </submittedName>
</protein>
<dbReference type="Proteomes" id="UP001174691">
    <property type="component" value="Unassembled WGS sequence"/>
</dbReference>
<sequence>MSAQSSRSPDQPAQLNQRSQSQQNNTLAIRIVPYTPPRIVSGAYPRPLSRNRNHVAVNSDGKTFTLVRKGPSSVPSDSRSLISPPLSYSSRTSATSSHERPSIDAWSDDRSSPSLTGGTSATIQDRSLTPYTASPGSSTTQLVADPITSSPWNYRMVGGLRKVPKTPDLKQTPQHHEPPSAPESSLPPLPEISVTPDVETPTRSVAQKASFASDETSSSVFETTNYDIYGHESSVAQLSSDSLAPPSSSHSNYVLLGESSPAPPFNSSPPDSSDGDDNYVLHGDPSPSPQAIIPAQPRPTYSQESLKVAPLRPAKKTSYERLGYLQQRSRENLRARAGSIKSIKSFSSIISEQAVQAYFAAPVLLNIPGSSSSQSTSGGGSSRQAQDSWAALQATAGSSSSPPRNSSQQRVQMLPSTPHQWSSQLSTVMSESEGSSHAGSRSVSASSAGNNNNGGGGHARRSSAGWASSMHSRQLPSISSSLAAQLEEGEGLSSLSLSRSASLASLDRPQPTYARSGGSHVRMIRDQDEHGDGLTDLEAISSKPSKSGLSGFFSSTDSGRNLHSSGSSSRANSLRGSLPDWARVYYGSGERRFLSSASIAESDHSRAGSSAVPSGSPNTDHYQLNIYSARRRTNQVDPPMEQRPFSDSADMDINVIPPQQQDYRLFRSIKRKTSSIWSPHLRTDRRASRYSIWEPPSVTWTQDSGMLGRRNAQVVLFIVGFVFPFAWMIAALLPLPTNPKYQMEEQNRNSGRFGHVNYEHQFRVFDETRYESAKWWRNLNRIMSVVGLLIIGAIVALAVVGVRQGWTLQHT</sequence>
<dbReference type="AlphaFoldDB" id="A0AA38W1U7"/>
<feature type="compositionally biased region" description="Low complexity" evidence="1">
    <location>
        <begin position="11"/>
        <end position="25"/>
    </location>
</feature>
<feature type="region of interest" description="Disordered" evidence="1">
    <location>
        <begin position="534"/>
        <end position="575"/>
    </location>
</feature>
<feature type="region of interest" description="Disordered" evidence="1">
    <location>
        <begin position="600"/>
        <end position="621"/>
    </location>
</feature>